<gene>
    <name evidence="2" type="ORF">BN1050_00444</name>
</gene>
<organism evidence="2">
    <name type="scientific">Metalysinibacillus saudimassiliensis</name>
    <dbReference type="NCBI Taxonomy" id="1461583"/>
    <lineage>
        <taxon>Bacteria</taxon>
        <taxon>Bacillati</taxon>
        <taxon>Bacillota</taxon>
        <taxon>Bacilli</taxon>
        <taxon>Bacillales</taxon>
        <taxon>Caryophanaceae</taxon>
        <taxon>Metalysinibacillus</taxon>
    </lineage>
</organism>
<sequence>MLKKRELVECNELYELLSHPTVFPYVRQKATSADEYWFMTKQLMEEEAAGTAISRTITDDWGQVIGTISLFDIQDGAGFLGTWIGLPFQGMGYNQKAKHDFLSELFFELDFQTVFLRIREENVKSQKAATKLPYVVEANETHPTLLEQINAGDKKFKLYQIPRDLFYLVTANADADAAHEAM</sequence>
<dbReference type="PANTHER" id="PTHR43792">
    <property type="entry name" value="GNAT FAMILY, PUTATIVE (AFU_ORTHOLOGUE AFUA_3G00765)-RELATED-RELATED"/>
    <property type="match status" value="1"/>
</dbReference>
<dbReference type="EMBL" id="LN483073">
    <property type="protein sequence ID" value="CEA00080.1"/>
    <property type="molecule type" value="Genomic_DNA"/>
</dbReference>
<dbReference type="InterPro" id="IPR016181">
    <property type="entry name" value="Acyl_CoA_acyltransferase"/>
</dbReference>
<name>A0A078M1J4_9BACL</name>
<dbReference type="PATRIC" id="fig|1461583.4.peg.416"/>
<dbReference type="Gene3D" id="3.40.630.30">
    <property type="match status" value="1"/>
</dbReference>
<dbReference type="InterPro" id="IPR000182">
    <property type="entry name" value="GNAT_dom"/>
</dbReference>
<dbReference type="SUPFAM" id="SSF55729">
    <property type="entry name" value="Acyl-CoA N-acyltransferases (Nat)"/>
    <property type="match status" value="1"/>
</dbReference>
<dbReference type="GO" id="GO:0016747">
    <property type="term" value="F:acyltransferase activity, transferring groups other than amino-acyl groups"/>
    <property type="evidence" value="ECO:0007669"/>
    <property type="project" value="InterPro"/>
</dbReference>
<accession>A0A078M1J4</accession>
<feature type="domain" description="N-acetyltransferase" evidence="1">
    <location>
        <begin position="11"/>
        <end position="132"/>
    </location>
</feature>
<reference evidence="2" key="1">
    <citation type="submission" date="2014-07" db="EMBL/GenBank/DDBJ databases">
        <authorList>
            <person name="Urmite Genomes Urmite Genomes"/>
        </authorList>
    </citation>
    <scope>NUCLEOTIDE SEQUENCE</scope>
    <source>
        <strain evidence="2">13S34_air</strain>
    </source>
</reference>
<dbReference type="InterPro" id="IPR051531">
    <property type="entry name" value="N-acetyltransferase"/>
</dbReference>
<dbReference type="PANTHER" id="PTHR43792:SF1">
    <property type="entry name" value="N-ACETYLTRANSFERASE DOMAIN-CONTAINING PROTEIN"/>
    <property type="match status" value="1"/>
</dbReference>
<proteinExistence type="predicted"/>
<dbReference type="AlphaFoldDB" id="A0A078M1J4"/>
<evidence type="ECO:0000259" key="1">
    <source>
        <dbReference type="Pfam" id="PF13302"/>
    </source>
</evidence>
<evidence type="ECO:0000313" key="2">
    <source>
        <dbReference type="EMBL" id="CEA00080.1"/>
    </source>
</evidence>
<protein>
    <recommendedName>
        <fullName evidence="1">N-acetyltransferase domain-containing protein</fullName>
    </recommendedName>
</protein>
<dbReference type="Pfam" id="PF13302">
    <property type="entry name" value="Acetyltransf_3"/>
    <property type="match status" value="1"/>
</dbReference>
<dbReference type="HOGENOM" id="CLU_101360_0_0_9"/>